<dbReference type="Proteomes" id="UP000289738">
    <property type="component" value="Chromosome A02"/>
</dbReference>
<proteinExistence type="predicted"/>
<reference evidence="1 2" key="1">
    <citation type="submission" date="2019-01" db="EMBL/GenBank/DDBJ databases">
        <title>Sequencing of cultivated peanut Arachis hypogaea provides insights into genome evolution and oil improvement.</title>
        <authorList>
            <person name="Chen X."/>
        </authorList>
    </citation>
    <scope>NUCLEOTIDE SEQUENCE [LARGE SCALE GENOMIC DNA]</scope>
    <source>
        <strain evidence="2">cv. Fuhuasheng</strain>
        <tissue evidence="1">Leaves</tissue>
    </source>
</reference>
<name>A0A445EA54_ARAHY</name>
<dbReference type="AlphaFoldDB" id="A0A445EA54"/>
<evidence type="ECO:0000313" key="2">
    <source>
        <dbReference type="Proteomes" id="UP000289738"/>
    </source>
</evidence>
<gene>
    <name evidence="1" type="ORF">Ahy_A02g006510</name>
</gene>
<dbReference type="EMBL" id="SDMP01000002">
    <property type="protein sequence ID" value="RYR72307.1"/>
    <property type="molecule type" value="Genomic_DNA"/>
</dbReference>
<keyword evidence="2" id="KW-1185">Reference proteome</keyword>
<evidence type="ECO:0000313" key="1">
    <source>
        <dbReference type="EMBL" id="RYR72307.1"/>
    </source>
</evidence>
<accession>A0A445EA54</accession>
<comment type="caution">
    <text evidence="1">The sequence shown here is derived from an EMBL/GenBank/DDBJ whole genome shotgun (WGS) entry which is preliminary data.</text>
</comment>
<organism evidence="1 2">
    <name type="scientific">Arachis hypogaea</name>
    <name type="common">Peanut</name>
    <dbReference type="NCBI Taxonomy" id="3818"/>
    <lineage>
        <taxon>Eukaryota</taxon>
        <taxon>Viridiplantae</taxon>
        <taxon>Streptophyta</taxon>
        <taxon>Embryophyta</taxon>
        <taxon>Tracheophyta</taxon>
        <taxon>Spermatophyta</taxon>
        <taxon>Magnoliopsida</taxon>
        <taxon>eudicotyledons</taxon>
        <taxon>Gunneridae</taxon>
        <taxon>Pentapetalae</taxon>
        <taxon>rosids</taxon>
        <taxon>fabids</taxon>
        <taxon>Fabales</taxon>
        <taxon>Fabaceae</taxon>
        <taxon>Papilionoideae</taxon>
        <taxon>50 kb inversion clade</taxon>
        <taxon>dalbergioids sensu lato</taxon>
        <taxon>Dalbergieae</taxon>
        <taxon>Pterocarpus clade</taxon>
        <taxon>Arachis</taxon>
    </lineage>
</organism>
<sequence>MVATQVKPTTLDLSSFFPVFFISMVKIQENESSTSEKQLPNTCMHALTSIHIYICSQNMHHFLK</sequence>
<protein>
    <submittedName>
        <fullName evidence="1">Uncharacterized protein</fullName>
    </submittedName>
</protein>